<dbReference type="SUPFAM" id="SSF56112">
    <property type="entry name" value="Protein kinase-like (PK-like)"/>
    <property type="match status" value="1"/>
</dbReference>
<evidence type="ECO:0000259" key="14">
    <source>
        <dbReference type="PROSITE" id="PS50032"/>
    </source>
</evidence>
<evidence type="ECO:0000256" key="3">
    <source>
        <dbReference type="ARBA" id="ARBA00022679"/>
    </source>
</evidence>
<dbReference type="AlphaFoldDB" id="A0A6A7G7B6"/>
<dbReference type="InterPro" id="IPR017441">
    <property type="entry name" value="Protein_kinase_ATP_BS"/>
</dbReference>
<sequence length="495" mass="56374">MRTIGKWIIGDTLGVGGFSKVKLGIDSETGQKAALKILIKNRFILQDTALRQVKAEIQAMSKIQHENVIRLLDYSFDAQYPKSDGTVVDVMLVVLELASGGEFFDFLSYTGRFPEPISREFFRQLIGGLEACHLNGVAHRDVKPENLLLDDQFRLKIADFGFSKVLSSDNDTMATECGTKGYMAPEILMHNHYTMKTDIFACGVVLFIMLAGFPPFQIATRSDWWFHKLLVGRHGLFWQAHSRTAQFSETAKDLIQRLLEPDPEKRITLTQIMKHPWYCQVSELTREQMVENLRARKLTVDGRKEAERRTRVVNLDDPVQRDIDFGSSVDEKLPSANPDLRMFTNREAIRDISRPSSQAPASPLGASTPIPPPKVYSKDEHIKSYTEFFSDRPAATIFHRIARLIRSMRTQDVVIKQKAYKIKATISDDAGTIQFLVRIFRHSSVDGVHHIVFSRRQGDPLQYRKLYTKISDELNDLSIPNPVPTKFEEEDDVPS</sequence>
<evidence type="ECO:0000256" key="6">
    <source>
        <dbReference type="ARBA" id="ARBA00022840"/>
    </source>
</evidence>
<evidence type="ECO:0000256" key="11">
    <source>
        <dbReference type="SAM" id="MobiDB-lite"/>
    </source>
</evidence>
<comment type="catalytic activity">
    <reaction evidence="8">
        <text>L-seryl-[protein] + ATP = O-phospho-L-seryl-[protein] + ADP + H(+)</text>
        <dbReference type="Rhea" id="RHEA:17989"/>
        <dbReference type="Rhea" id="RHEA-COMP:9863"/>
        <dbReference type="Rhea" id="RHEA-COMP:11604"/>
        <dbReference type="ChEBI" id="CHEBI:15378"/>
        <dbReference type="ChEBI" id="CHEBI:29999"/>
        <dbReference type="ChEBI" id="CHEBI:30616"/>
        <dbReference type="ChEBI" id="CHEBI:83421"/>
        <dbReference type="ChEBI" id="CHEBI:456216"/>
        <dbReference type="EC" id="2.7.11.1"/>
    </reaction>
</comment>
<dbReference type="InterPro" id="IPR011009">
    <property type="entry name" value="Kinase-like_dom_sf"/>
</dbReference>
<dbReference type="EC" id="2.7.11.1" evidence="1"/>
<evidence type="ECO:0000256" key="1">
    <source>
        <dbReference type="ARBA" id="ARBA00012513"/>
    </source>
</evidence>
<dbReference type="PANTHER" id="PTHR43895">
    <property type="entry name" value="CALCIUM/CALMODULIN-DEPENDENT PROTEIN KINASE KINASE-RELATED"/>
    <property type="match status" value="1"/>
</dbReference>
<feature type="binding site" evidence="9">
    <location>
        <position position="36"/>
    </location>
    <ligand>
        <name>ATP</name>
        <dbReference type="ChEBI" id="CHEBI:30616"/>
    </ligand>
</feature>
<feature type="domain" description="Protein kinase" evidence="13">
    <location>
        <begin position="7"/>
        <end position="278"/>
    </location>
</feature>
<feature type="domain" description="KA1" evidence="14">
    <location>
        <begin position="426"/>
        <end position="476"/>
    </location>
</feature>
<evidence type="ECO:0000256" key="7">
    <source>
        <dbReference type="ARBA" id="ARBA00047899"/>
    </source>
</evidence>
<dbReference type="InterPro" id="IPR000719">
    <property type="entry name" value="Prot_kinase_dom"/>
</dbReference>
<dbReference type="PROSITE" id="PS50011">
    <property type="entry name" value="PROTEIN_KINASE_DOM"/>
    <property type="match status" value="1"/>
</dbReference>
<reference evidence="15" key="1">
    <citation type="submission" date="2017-11" db="EMBL/GenBank/DDBJ databases">
        <title>The sensing device of the deep-sea amphipod.</title>
        <authorList>
            <person name="Kobayashi H."/>
            <person name="Nagahama T."/>
            <person name="Arai W."/>
            <person name="Sasagawa Y."/>
            <person name="Umeda M."/>
            <person name="Hayashi T."/>
            <person name="Nikaido I."/>
            <person name="Watanabe H."/>
            <person name="Oguri K."/>
            <person name="Kitazato H."/>
            <person name="Fujioka K."/>
            <person name="Kido Y."/>
            <person name="Takami H."/>
        </authorList>
    </citation>
    <scope>NUCLEOTIDE SEQUENCE</scope>
    <source>
        <tissue evidence="15">Whole body</tissue>
    </source>
</reference>
<proteinExistence type="evidence at transcript level"/>
<dbReference type="PROSITE" id="PS00108">
    <property type="entry name" value="PROTEIN_KINASE_ST"/>
    <property type="match status" value="1"/>
</dbReference>
<dbReference type="PANTHER" id="PTHR43895:SF32">
    <property type="entry name" value="SERINE_THREONINE-PROTEIN KINASE CHK1"/>
    <property type="match status" value="1"/>
</dbReference>
<comment type="similarity">
    <text evidence="10">Belongs to the protein kinase superfamily.</text>
</comment>
<dbReference type="GO" id="GO:0004674">
    <property type="term" value="F:protein serine/threonine kinase activity"/>
    <property type="evidence" value="ECO:0007669"/>
    <property type="project" value="UniProtKB-KW"/>
</dbReference>
<dbReference type="EMBL" id="IACT01006494">
    <property type="protein sequence ID" value="LAC25625.1"/>
    <property type="molecule type" value="mRNA"/>
</dbReference>
<evidence type="ECO:0000313" key="15">
    <source>
        <dbReference type="EMBL" id="LAC25625.1"/>
    </source>
</evidence>
<feature type="region of interest" description="Disordered" evidence="11">
    <location>
        <begin position="352"/>
        <end position="375"/>
    </location>
</feature>
<dbReference type="PROSITE" id="PS50032">
    <property type="entry name" value="KA1"/>
    <property type="match status" value="1"/>
</dbReference>
<keyword evidence="12" id="KW-0812">Transmembrane</keyword>
<dbReference type="InterPro" id="IPR008271">
    <property type="entry name" value="Ser/Thr_kinase_AS"/>
</dbReference>
<name>A0A6A7G7B6_9CRUS</name>
<protein>
    <recommendedName>
        <fullName evidence="1">non-specific serine/threonine protein kinase</fullName>
        <ecNumber evidence="1">2.7.11.1</ecNumber>
    </recommendedName>
</protein>
<keyword evidence="2 10" id="KW-0723">Serine/threonine-protein kinase</keyword>
<keyword evidence="12" id="KW-1133">Transmembrane helix</keyword>
<feature type="transmembrane region" description="Helical" evidence="12">
    <location>
        <begin position="199"/>
        <end position="216"/>
    </location>
</feature>
<dbReference type="PROSITE" id="PS00107">
    <property type="entry name" value="PROTEIN_KINASE_ATP"/>
    <property type="match status" value="1"/>
</dbReference>
<evidence type="ECO:0000256" key="12">
    <source>
        <dbReference type="SAM" id="Phobius"/>
    </source>
</evidence>
<dbReference type="Gene3D" id="3.30.310.80">
    <property type="entry name" value="Kinase associated domain 1, KA1"/>
    <property type="match status" value="1"/>
</dbReference>
<evidence type="ECO:0000256" key="5">
    <source>
        <dbReference type="ARBA" id="ARBA00022777"/>
    </source>
</evidence>
<evidence type="ECO:0000256" key="4">
    <source>
        <dbReference type="ARBA" id="ARBA00022741"/>
    </source>
</evidence>
<dbReference type="GO" id="GO:0005524">
    <property type="term" value="F:ATP binding"/>
    <property type="evidence" value="ECO:0007669"/>
    <property type="project" value="UniProtKB-UniRule"/>
</dbReference>
<comment type="catalytic activity">
    <reaction evidence="7">
        <text>L-threonyl-[protein] + ATP = O-phospho-L-threonyl-[protein] + ADP + H(+)</text>
        <dbReference type="Rhea" id="RHEA:46608"/>
        <dbReference type="Rhea" id="RHEA-COMP:11060"/>
        <dbReference type="Rhea" id="RHEA-COMP:11605"/>
        <dbReference type="ChEBI" id="CHEBI:15378"/>
        <dbReference type="ChEBI" id="CHEBI:30013"/>
        <dbReference type="ChEBI" id="CHEBI:30616"/>
        <dbReference type="ChEBI" id="CHEBI:61977"/>
        <dbReference type="ChEBI" id="CHEBI:456216"/>
        <dbReference type="EC" id="2.7.11.1"/>
    </reaction>
</comment>
<dbReference type="GO" id="GO:0007165">
    <property type="term" value="P:signal transduction"/>
    <property type="evidence" value="ECO:0007669"/>
    <property type="project" value="TreeGrafter"/>
</dbReference>
<evidence type="ECO:0000256" key="10">
    <source>
        <dbReference type="RuleBase" id="RU000304"/>
    </source>
</evidence>
<dbReference type="InterPro" id="IPR001772">
    <property type="entry name" value="KA1_dom"/>
</dbReference>
<keyword evidence="6 9" id="KW-0067">ATP-binding</keyword>
<accession>A0A6A7G7B6</accession>
<dbReference type="SMART" id="SM00220">
    <property type="entry name" value="S_TKc"/>
    <property type="match status" value="1"/>
</dbReference>
<dbReference type="FunFam" id="1.10.510.10:FF:000571">
    <property type="entry name" value="Maternal embryonic leucine zipper kinase"/>
    <property type="match status" value="1"/>
</dbReference>
<organism evidence="15">
    <name type="scientific">Hirondellea gigas</name>
    <dbReference type="NCBI Taxonomy" id="1518452"/>
    <lineage>
        <taxon>Eukaryota</taxon>
        <taxon>Metazoa</taxon>
        <taxon>Ecdysozoa</taxon>
        <taxon>Arthropoda</taxon>
        <taxon>Crustacea</taxon>
        <taxon>Multicrustacea</taxon>
        <taxon>Malacostraca</taxon>
        <taxon>Eumalacostraca</taxon>
        <taxon>Peracarida</taxon>
        <taxon>Amphipoda</taxon>
        <taxon>Amphilochidea</taxon>
        <taxon>Lysianassida</taxon>
        <taxon>Lysianassidira</taxon>
        <taxon>Lysianassoidea</taxon>
        <taxon>Lysianassidae</taxon>
        <taxon>Hirondellea</taxon>
    </lineage>
</organism>
<dbReference type="Gene3D" id="1.10.510.10">
    <property type="entry name" value="Transferase(Phosphotransferase) domain 1"/>
    <property type="match status" value="1"/>
</dbReference>
<evidence type="ECO:0000256" key="9">
    <source>
        <dbReference type="PROSITE-ProRule" id="PRU10141"/>
    </source>
</evidence>
<evidence type="ECO:0000256" key="2">
    <source>
        <dbReference type="ARBA" id="ARBA00022527"/>
    </source>
</evidence>
<evidence type="ECO:0000259" key="13">
    <source>
        <dbReference type="PROSITE" id="PS50011"/>
    </source>
</evidence>
<keyword evidence="4 9" id="KW-0547">Nucleotide-binding</keyword>
<keyword evidence="12" id="KW-0472">Membrane</keyword>
<keyword evidence="3" id="KW-0808">Transferase</keyword>
<dbReference type="Pfam" id="PF00069">
    <property type="entry name" value="Pkinase"/>
    <property type="match status" value="1"/>
</dbReference>
<evidence type="ECO:0000256" key="8">
    <source>
        <dbReference type="ARBA" id="ARBA00048679"/>
    </source>
</evidence>
<keyword evidence="5 15" id="KW-0418">Kinase</keyword>